<dbReference type="EMBL" id="CP014544">
    <property type="protein sequence ID" value="AMO70093.1"/>
    <property type="molecule type" value="Genomic_DNA"/>
</dbReference>
<dbReference type="InterPro" id="IPR022050">
    <property type="entry name" value="T_hemolysin"/>
</dbReference>
<reference evidence="1 2" key="1">
    <citation type="submission" date="2015-12" db="EMBL/GenBank/DDBJ databases">
        <authorList>
            <person name="Shamseldin A."/>
            <person name="Moawad H."/>
            <person name="Abd El-Rahim W.M."/>
            <person name="Sadowsky M.J."/>
        </authorList>
    </citation>
    <scope>NUCLEOTIDE SEQUENCE [LARGE SCALE GENOMIC DNA]</scope>
    <source>
        <strain evidence="1 2">SM2</strain>
    </source>
</reference>
<evidence type="ECO:0000313" key="1">
    <source>
        <dbReference type="EMBL" id="AMO70093.1"/>
    </source>
</evidence>
<organism evidence="1 2">
    <name type="scientific">Zhongshania aliphaticivorans</name>
    <dbReference type="NCBI Taxonomy" id="1470434"/>
    <lineage>
        <taxon>Bacteria</taxon>
        <taxon>Pseudomonadati</taxon>
        <taxon>Pseudomonadota</taxon>
        <taxon>Gammaproteobacteria</taxon>
        <taxon>Cellvibrionales</taxon>
        <taxon>Spongiibacteraceae</taxon>
        <taxon>Zhongshania</taxon>
    </lineage>
</organism>
<sequence length="238" mass="25726">MQSASVEARLSTTANNLRRDTSHDTSPRLCVISRNAPERAEIETYIAKKFAASYGATLREFLPYLLVLRAANGFGGVLGMRRAAYDTQLFLEQYLEAPAELILGDLLKISVARGSLVEIGNLVATWRGSSQMLFIALAALIVQVGAQWAVFTATPEVQKLLARLGVKQYVLGKADGSKLGEQLVDWGTYYNSSPSLVAVNAVDALTSFARQSTSSMLLASCKYQIEACSSDSVGALYD</sequence>
<name>A0A127MA16_9GAMM</name>
<dbReference type="Pfam" id="PF12261">
    <property type="entry name" value="T_hemolysin"/>
    <property type="match status" value="1"/>
</dbReference>
<proteinExistence type="predicted"/>
<evidence type="ECO:0008006" key="3">
    <source>
        <dbReference type="Google" id="ProtNLM"/>
    </source>
</evidence>
<dbReference type="STRING" id="1470434.AZF00_18070"/>
<dbReference type="AlphaFoldDB" id="A0A127MA16"/>
<evidence type="ECO:0000313" key="2">
    <source>
        <dbReference type="Proteomes" id="UP000074119"/>
    </source>
</evidence>
<protein>
    <recommendedName>
        <fullName evidence="3">Thermostable hemolysin</fullName>
    </recommendedName>
</protein>
<gene>
    <name evidence="1" type="ORF">AZF00_18070</name>
</gene>
<dbReference type="KEGG" id="zal:AZF00_18070"/>
<dbReference type="Proteomes" id="UP000074119">
    <property type="component" value="Chromosome"/>
</dbReference>
<accession>A0A127MA16</accession>